<dbReference type="Proteomes" id="UP000242501">
    <property type="component" value="Unassembled WGS sequence"/>
</dbReference>
<dbReference type="AlphaFoldDB" id="A0A1G6H0J0"/>
<dbReference type="STRING" id="1219383.SAMN05421733_103111"/>
<accession>A0A1G6H0J0</accession>
<dbReference type="PROSITE" id="PS51257">
    <property type="entry name" value="PROKAR_LIPOPROTEIN"/>
    <property type="match status" value="1"/>
</dbReference>
<dbReference type="RefSeq" id="WP_092747076.1">
    <property type="nucleotide sequence ID" value="NZ_FMYL01000003.1"/>
</dbReference>
<dbReference type="OrthoDB" id="596976at2"/>
<dbReference type="InterPro" id="IPR011673">
    <property type="entry name" value="DUF1615"/>
</dbReference>
<evidence type="ECO:0000313" key="1">
    <source>
        <dbReference type="EMBL" id="SDB87684.1"/>
    </source>
</evidence>
<organism evidence="1 2">
    <name type="scientific">Acinetobacter boissieri</name>
    <dbReference type="NCBI Taxonomy" id="1219383"/>
    <lineage>
        <taxon>Bacteria</taxon>
        <taxon>Pseudomonadati</taxon>
        <taxon>Pseudomonadota</taxon>
        <taxon>Gammaproteobacteria</taxon>
        <taxon>Moraxellales</taxon>
        <taxon>Moraxellaceae</taxon>
        <taxon>Acinetobacter</taxon>
    </lineage>
</organism>
<evidence type="ECO:0000313" key="2">
    <source>
        <dbReference type="Proteomes" id="UP000242501"/>
    </source>
</evidence>
<reference evidence="2" key="1">
    <citation type="submission" date="2016-09" db="EMBL/GenBank/DDBJ databases">
        <authorList>
            <person name="Varghese N."/>
            <person name="Submissions S."/>
        </authorList>
    </citation>
    <scope>NUCLEOTIDE SEQUENCE [LARGE SCALE GENOMIC DNA]</scope>
    <source>
        <strain evidence="2">ANC 4422</strain>
    </source>
</reference>
<evidence type="ECO:0008006" key="3">
    <source>
        <dbReference type="Google" id="ProtNLM"/>
    </source>
</evidence>
<proteinExistence type="predicted"/>
<dbReference type="Pfam" id="PF07759">
    <property type="entry name" value="DUF1615"/>
    <property type="match status" value="1"/>
</dbReference>
<dbReference type="EMBL" id="FMYL01000003">
    <property type="protein sequence ID" value="SDB87684.1"/>
    <property type="molecule type" value="Genomic_DNA"/>
</dbReference>
<gene>
    <name evidence="1" type="ORF">SAMN05421733_103111</name>
</gene>
<name>A0A1G6H0J0_9GAMM</name>
<keyword evidence="2" id="KW-1185">Reference proteome</keyword>
<sequence>MRHCSKFFRTCTVMILCFGVVSCGKDNVATDEDTPILTEKNIKNLIPSRVHDRVSWAKDIYSIMDTLSIEKTKTNVCSIVAIVDQESNFVANPQVPNLGDKAVKEVNNRLEEKFSEKLGDRFGAPVAKYFLNVLKTQPSADNSYLSQMRKVKTEKDLDILYRQIFDYMTKHYHVSAITGAAKLIGQDIGERMNPITTLGSMQVLINYAQDHQRNSVNIYELRDDLYTQYGGLYYGIHRLMLYQAGYAKPIYRFADYNSGMYSSRNASFQQALTKLTKTKLSLDGDLLLYDKNENIQTDRSQSELAINRLFADHAVNISAKQVRSDLKQEKQIDFEKTQTYNEVKILYQQKFGKALTYAIMPEVIISGPKLSKNYNTNWYASKVNSRYVACMQRTRSGRS</sequence>
<protein>
    <recommendedName>
        <fullName evidence="3">DUF1615 domain-containing protein</fullName>
    </recommendedName>
</protein>